<organism evidence="1 2">
    <name type="scientific">Paenibacillus pectinilyticus</name>
    <dbReference type="NCBI Taxonomy" id="512399"/>
    <lineage>
        <taxon>Bacteria</taxon>
        <taxon>Bacillati</taxon>
        <taxon>Bacillota</taxon>
        <taxon>Bacilli</taxon>
        <taxon>Bacillales</taxon>
        <taxon>Paenibacillaceae</taxon>
        <taxon>Paenibacillus</taxon>
    </lineage>
</organism>
<dbReference type="OrthoDB" id="2471269at2"/>
<dbReference type="EMBL" id="LYPC01000022">
    <property type="protein sequence ID" value="OCT13578.1"/>
    <property type="molecule type" value="Genomic_DNA"/>
</dbReference>
<proteinExistence type="predicted"/>
<evidence type="ECO:0000313" key="2">
    <source>
        <dbReference type="Proteomes" id="UP000093309"/>
    </source>
</evidence>
<reference evidence="2" key="1">
    <citation type="submission" date="2016-05" db="EMBL/GenBank/DDBJ databases">
        <title>Paenibacillus oryzae. sp. nov., isolated from the rice root.</title>
        <authorList>
            <person name="Zhang J."/>
            <person name="Zhang X."/>
        </authorList>
    </citation>
    <scope>NUCLEOTIDE SEQUENCE [LARGE SCALE GENOMIC DNA]</scope>
    <source>
        <strain evidence="2">KCTC13222</strain>
    </source>
</reference>
<dbReference type="RefSeq" id="WP_065853640.1">
    <property type="nucleotide sequence ID" value="NZ_LYPC01000022.1"/>
</dbReference>
<gene>
    <name evidence="1" type="ORF">A8709_18465</name>
</gene>
<comment type="caution">
    <text evidence="1">The sequence shown here is derived from an EMBL/GenBank/DDBJ whole genome shotgun (WGS) entry which is preliminary data.</text>
</comment>
<name>A0A1C0ZZM8_9BACL</name>
<evidence type="ECO:0008006" key="3">
    <source>
        <dbReference type="Google" id="ProtNLM"/>
    </source>
</evidence>
<evidence type="ECO:0000313" key="1">
    <source>
        <dbReference type="EMBL" id="OCT13578.1"/>
    </source>
</evidence>
<keyword evidence="2" id="KW-1185">Reference proteome</keyword>
<protein>
    <recommendedName>
        <fullName evidence="3">LSM domain-containing protein</fullName>
    </recommendedName>
</protein>
<sequence>MRFVMKLRMFIGNNVELILSNGDIVKGVLAEVNCSYIIVQTASVPGYDGEDELLIRTRLIDYVRVI</sequence>
<dbReference type="STRING" id="512399.A8709_18465"/>
<accession>A0A1C0ZZM8</accession>
<dbReference type="AlphaFoldDB" id="A0A1C0ZZM8"/>
<dbReference type="Proteomes" id="UP000093309">
    <property type="component" value="Unassembled WGS sequence"/>
</dbReference>